<dbReference type="InterPro" id="IPR036390">
    <property type="entry name" value="WH_DNA-bd_sf"/>
</dbReference>
<evidence type="ECO:0000256" key="1">
    <source>
        <dbReference type="ARBA" id="ARBA00004123"/>
    </source>
</evidence>
<protein>
    <recommendedName>
        <fullName evidence="6">Transcription factor</fullName>
    </recommendedName>
</protein>
<evidence type="ECO:0000256" key="5">
    <source>
        <dbReference type="ARBA" id="ARBA00023242"/>
    </source>
</evidence>
<dbReference type="GO" id="GO:0043565">
    <property type="term" value="F:sequence-specific DNA binding"/>
    <property type="evidence" value="ECO:0007669"/>
    <property type="project" value="InterPro"/>
</dbReference>
<accession>A0A292PTJ3</accession>
<feature type="compositionally biased region" description="Polar residues" evidence="9">
    <location>
        <begin position="232"/>
        <end position="252"/>
    </location>
</feature>
<dbReference type="SUPFAM" id="SSF46785">
    <property type="entry name" value="Winged helix' DNA-binding domain"/>
    <property type="match status" value="1"/>
</dbReference>
<dbReference type="PROSITE" id="PS50110">
    <property type="entry name" value="RESPONSE_REGULATORY"/>
    <property type="match status" value="1"/>
</dbReference>
<dbReference type="Pfam" id="PF00072">
    <property type="entry name" value="Response_reg"/>
    <property type="match status" value="1"/>
</dbReference>
<dbReference type="InterPro" id="IPR011006">
    <property type="entry name" value="CheY-like_superfamily"/>
</dbReference>
<dbReference type="GO" id="GO:0003700">
    <property type="term" value="F:DNA-binding transcription factor activity"/>
    <property type="evidence" value="ECO:0007669"/>
    <property type="project" value="UniProtKB-UniRule"/>
</dbReference>
<feature type="region of interest" description="Disordered" evidence="9">
    <location>
        <begin position="357"/>
        <end position="383"/>
    </location>
</feature>
<feature type="region of interest" description="Disordered" evidence="9">
    <location>
        <begin position="551"/>
        <end position="581"/>
    </location>
</feature>
<keyword evidence="2 6" id="KW-0805">Transcription regulation</keyword>
<dbReference type="PANTHER" id="PTHR10015:SF361">
    <property type="entry name" value="TRANSCRIPTION FACTOR SKN7"/>
    <property type="match status" value="1"/>
</dbReference>
<feature type="region of interest" description="Disordered" evidence="9">
    <location>
        <begin position="601"/>
        <end position="644"/>
    </location>
</feature>
<gene>
    <name evidence="11" type="ORF">GSTUAT00005525001</name>
</gene>
<evidence type="ECO:0000256" key="2">
    <source>
        <dbReference type="ARBA" id="ARBA00023015"/>
    </source>
</evidence>
<keyword evidence="8" id="KW-0175">Coiled coil</keyword>
<evidence type="ECO:0000313" key="11">
    <source>
        <dbReference type="EMBL" id="CUS10444.1"/>
    </source>
</evidence>
<evidence type="ECO:0000256" key="6">
    <source>
        <dbReference type="PIRNR" id="PIRNR002595"/>
    </source>
</evidence>
<organism evidence="11 12">
    <name type="scientific">Tuber aestivum</name>
    <name type="common">summer truffle</name>
    <dbReference type="NCBI Taxonomy" id="59557"/>
    <lineage>
        <taxon>Eukaryota</taxon>
        <taxon>Fungi</taxon>
        <taxon>Dikarya</taxon>
        <taxon>Ascomycota</taxon>
        <taxon>Pezizomycotina</taxon>
        <taxon>Pezizomycetes</taxon>
        <taxon>Pezizales</taxon>
        <taxon>Tuberaceae</taxon>
        <taxon>Tuber</taxon>
    </lineage>
</organism>
<sequence>MEGSSSGGGGAGGGSAASSSSDFVRKLYKMLEDPTHRQTVRWSDTGDSFIVVDTNEFTRNILPNHFKHSNFASFVRQLNKYDFHKIRNNEEGGGNSYGHQTWEFKHPDFQMNNIDNLDNIKRKAPAPRKQAQQNEDGGVQQIEDLNNQVQELSKANQEMTGQVQSLASDNHTIIQELGTMQHVLQQHEERVRIQEKVIDNIMVYLQKLDDEIKEMRPVGGIPSQQRHDNDGRPSSSVSPEDSVTGPATSASTSREHLSTPLQRAQMLLNNPPEILDASPSMGRFRGLSQSGPSETADYSNFGAVNRLAQNGQRPAALPNGIPTVPEDGSATFAISPGTTMVEPFSNGNLGYHMQPPQHENGSLGIRGRPAPSRKRSTPFVPPNWQAPPRVLLVEDDPTCARIGSKFLQTAECSVDMASNGLIAVNKLNNGKYDLVLMDIVMPQLDGVSAASLVRQFDNTTPIIAMTSNIRRDDINMYFNHAVGSGVIEYVLGMNDVLPKPFTKEGLLNMLEKYLSHLKANEGQIPTQLNFNEHDNRIIEEQGTIMAKSGLKYSQSPSKSPQGTVLYGRPPADAGEDPIGETPSAVEDAAYANIIPGYLGDSTAPRATGAFPSPGTLAHGVRRGASEMDDSQQQLMSLDSKKTRY</sequence>
<dbReference type="FunFam" id="3.40.50.2300:FF:000212">
    <property type="entry name" value="Stress response regulator/HFS transcription factor"/>
    <property type="match status" value="1"/>
</dbReference>
<name>A0A292PTJ3_9PEZI</name>
<dbReference type="AlphaFoldDB" id="A0A292PTJ3"/>
<dbReference type="GO" id="GO:0006357">
    <property type="term" value="P:regulation of transcription by RNA polymerase II"/>
    <property type="evidence" value="ECO:0007669"/>
    <property type="project" value="UniProtKB-UniRule"/>
</dbReference>
<evidence type="ECO:0000313" key="12">
    <source>
        <dbReference type="Proteomes" id="UP001412239"/>
    </source>
</evidence>
<keyword evidence="5 6" id="KW-0539">Nucleus</keyword>
<dbReference type="GO" id="GO:0000156">
    <property type="term" value="F:phosphorelay response regulator activity"/>
    <property type="evidence" value="ECO:0007669"/>
    <property type="project" value="InterPro"/>
</dbReference>
<keyword evidence="12" id="KW-1185">Reference proteome</keyword>
<keyword evidence="3 6" id="KW-0238">DNA-binding</keyword>
<dbReference type="InterPro" id="IPR000232">
    <property type="entry name" value="HSF_DNA-bd"/>
</dbReference>
<dbReference type="InterPro" id="IPR036388">
    <property type="entry name" value="WH-like_DNA-bd_sf"/>
</dbReference>
<evidence type="ECO:0000256" key="4">
    <source>
        <dbReference type="ARBA" id="ARBA00023163"/>
    </source>
</evidence>
<evidence type="ECO:0000256" key="7">
    <source>
        <dbReference type="PROSITE-ProRule" id="PRU00169"/>
    </source>
</evidence>
<dbReference type="GO" id="GO:0005634">
    <property type="term" value="C:nucleus"/>
    <property type="evidence" value="ECO:0007669"/>
    <property type="project" value="UniProtKB-SubCell"/>
</dbReference>
<proteinExistence type="predicted"/>
<dbReference type="SUPFAM" id="SSF52172">
    <property type="entry name" value="CheY-like"/>
    <property type="match status" value="1"/>
</dbReference>
<feature type="domain" description="Response regulatory" evidence="10">
    <location>
        <begin position="389"/>
        <end position="514"/>
    </location>
</feature>
<keyword evidence="7" id="KW-0597">Phosphoprotein</keyword>
<evidence type="ECO:0000256" key="8">
    <source>
        <dbReference type="SAM" id="Coils"/>
    </source>
</evidence>
<dbReference type="InterPro" id="IPR014402">
    <property type="entry name" value="Sig_transdc_resp-reg_Skn7"/>
</dbReference>
<dbReference type="FunFam" id="1.10.10.10:FF:000027">
    <property type="entry name" value="Heat shock transcription factor 1"/>
    <property type="match status" value="1"/>
</dbReference>
<dbReference type="PANTHER" id="PTHR10015">
    <property type="entry name" value="HEAT SHOCK TRANSCRIPTION FACTOR"/>
    <property type="match status" value="1"/>
</dbReference>
<dbReference type="SMART" id="SM00448">
    <property type="entry name" value="REC"/>
    <property type="match status" value="1"/>
</dbReference>
<feature type="compositionally biased region" description="Polar residues" evidence="9">
    <location>
        <begin position="551"/>
        <end position="562"/>
    </location>
</feature>
<feature type="region of interest" description="Disordered" evidence="9">
    <location>
        <begin position="218"/>
        <end position="259"/>
    </location>
</feature>
<feature type="modified residue" description="4-aspartylphosphate" evidence="7">
    <location>
        <position position="438"/>
    </location>
</feature>
<dbReference type="PIRSF" id="PIRSF002595">
    <property type="entry name" value="RR_SKN7"/>
    <property type="match status" value="1"/>
</dbReference>
<evidence type="ECO:0000256" key="9">
    <source>
        <dbReference type="SAM" id="MobiDB-lite"/>
    </source>
</evidence>
<evidence type="ECO:0000256" key="3">
    <source>
        <dbReference type="ARBA" id="ARBA00023125"/>
    </source>
</evidence>
<dbReference type="Gene3D" id="1.10.10.10">
    <property type="entry name" value="Winged helix-like DNA-binding domain superfamily/Winged helix DNA-binding domain"/>
    <property type="match status" value="1"/>
</dbReference>
<dbReference type="PRINTS" id="PR00056">
    <property type="entry name" value="HSFDOMAIN"/>
</dbReference>
<dbReference type="Proteomes" id="UP001412239">
    <property type="component" value="Unassembled WGS sequence"/>
</dbReference>
<dbReference type="SMART" id="SM00415">
    <property type="entry name" value="HSF"/>
    <property type="match status" value="1"/>
</dbReference>
<keyword evidence="4 6" id="KW-0804">Transcription</keyword>
<comment type="subcellular location">
    <subcellularLocation>
        <location evidence="1 6">Nucleus</location>
    </subcellularLocation>
</comment>
<dbReference type="CDD" id="cd17546">
    <property type="entry name" value="REC_hyHK_CKI1_RcsC-like"/>
    <property type="match status" value="1"/>
</dbReference>
<feature type="coiled-coil region" evidence="8">
    <location>
        <begin position="128"/>
        <end position="169"/>
    </location>
</feature>
<dbReference type="InterPro" id="IPR001789">
    <property type="entry name" value="Sig_transdc_resp-reg_receiver"/>
</dbReference>
<reference evidence="11" key="1">
    <citation type="submission" date="2015-10" db="EMBL/GenBank/DDBJ databases">
        <authorList>
            <person name="Regsiter A."/>
            <person name="william w."/>
        </authorList>
    </citation>
    <scope>NUCLEOTIDE SEQUENCE</scope>
    <source>
        <strain evidence="11">Montdore</strain>
    </source>
</reference>
<dbReference type="Pfam" id="PF00447">
    <property type="entry name" value="HSF_DNA-bind"/>
    <property type="match status" value="1"/>
</dbReference>
<dbReference type="Gene3D" id="3.40.50.2300">
    <property type="match status" value="1"/>
</dbReference>
<dbReference type="PROSITE" id="PS00434">
    <property type="entry name" value="HSF_DOMAIN"/>
    <property type="match status" value="1"/>
</dbReference>
<dbReference type="EMBL" id="LN891048">
    <property type="protein sequence ID" value="CUS10444.1"/>
    <property type="molecule type" value="Genomic_DNA"/>
</dbReference>
<evidence type="ECO:0000259" key="10">
    <source>
        <dbReference type="PROSITE" id="PS50110"/>
    </source>
</evidence>